<feature type="region of interest" description="Disordered" evidence="2">
    <location>
        <begin position="423"/>
        <end position="502"/>
    </location>
</feature>
<reference evidence="4" key="1">
    <citation type="journal article" date="2020" name="Stud. Mycol.">
        <title>101 Dothideomycetes genomes: a test case for predicting lifestyles and emergence of pathogens.</title>
        <authorList>
            <person name="Haridas S."/>
            <person name="Albert R."/>
            <person name="Binder M."/>
            <person name="Bloem J."/>
            <person name="Labutti K."/>
            <person name="Salamov A."/>
            <person name="Andreopoulos B."/>
            <person name="Baker S."/>
            <person name="Barry K."/>
            <person name="Bills G."/>
            <person name="Bluhm B."/>
            <person name="Cannon C."/>
            <person name="Castanera R."/>
            <person name="Culley D."/>
            <person name="Daum C."/>
            <person name="Ezra D."/>
            <person name="Gonzalez J."/>
            <person name="Henrissat B."/>
            <person name="Kuo A."/>
            <person name="Liang C."/>
            <person name="Lipzen A."/>
            <person name="Lutzoni F."/>
            <person name="Magnuson J."/>
            <person name="Mondo S."/>
            <person name="Nolan M."/>
            <person name="Ohm R."/>
            <person name="Pangilinan J."/>
            <person name="Park H.-J."/>
            <person name="Ramirez L."/>
            <person name="Alfaro M."/>
            <person name="Sun H."/>
            <person name="Tritt A."/>
            <person name="Yoshinaga Y."/>
            <person name="Zwiers L.-H."/>
            <person name="Turgeon B."/>
            <person name="Goodwin S."/>
            <person name="Spatafora J."/>
            <person name="Crous P."/>
            <person name="Grigoriev I."/>
        </authorList>
    </citation>
    <scope>NUCLEOTIDE SEQUENCE</scope>
    <source>
        <strain evidence="4">CBS 279.74</strain>
    </source>
</reference>
<feature type="compositionally biased region" description="Polar residues" evidence="2">
    <location>
        <begin position="446"/>
        <end position="458"/>
    </location>
</feature>
<dbReference type="GO" id="GO:0008270">
    <property type="term" value="F:zinc ion binding"/>
    <property type="evidence" value="ECO:0007669"/>
    <property type="project" value="UniProtKB-KW"/>
</dbReference>
<feature type="compositionally biased region" description="Polar residues" evidence="2">
    <location>
        <begin position="126"/>
        <end position="144"/>
    </location>
</feature>
<dbReference type="PROSITE" id="PS50157">
    <property type="entry name" value="ZINC_FINGER_C2H2_2"/>
    <property type="match status" value="1"/>
</dbReference>
<evidence type="ECO:0000256" key="2">
    <source>
        <dbReference type="SAM" id="MobiDB-lite"/>
    </source>
</evidence>
<dbReference type="EMBL" id="MU005770">
    <property type="protein sequence ID" value="KAF2709828.1"/>
    <property type="molecule type" value="Genomic_DNA"/>
</dbReference>
<evidence type="ECO:0000259" key="3">
    <source>
        <dbReference type="PROSITE" id="PS50157"/>
    </source>
</evidence>
<feature type="region of interest" description="Disordered" evidence="2">
    <location>
        <begin position="591"/>
        <end position="617"/>
    </location>
</feature>
<dbReference type="AlphaFoldDB" id="A0A6G1KAJ0"/>
<dbReference type="Proteomes" id="UP000799428">
    <property type="component" value="Unassembled WGS sequence"/>
</dbReference>
<feature type="compositionally biased region" description="Basic residues" evidence="2">
    <location>
        <begin position="485"/>
        <end position="499"/>
    </location>
</feature>
<evidence type="ECO:0000313" key="4">
    <source>
        <dbReference type="EMBL" id="KAF2709828.1"/>
    </source>
</evidence>
<feature type="compositionally biased region" description="Polar residues" evidence="2">
    <location>
        <begin position="185"/>
        <end position="198"/>
    </location>
</feature>
<dbReference type="InterPro" id="IPR013087">
    <property type="entry name" value="Znf_C2H2_type"/>
</dbReference>
<keyword evidence="1" id="KW-0863">Zinc-finger</keyword>
<dbReference type="OrthoDB" id="3945089at2759"/>
<accession>A0A6G1KAJ0</accession>
<keyword evidence="1" id="KW-0862">Zinc</keyword>
<name>A0A6G1KAJ0_9PLEO</name>
<proteinExistence type="predicted"/>
<organism evidence="4 5">
    <name type="scientific">Pleomassaria siparia CBS 279.74</name>
    <dbReference type="NCBI Taxonomy" id="1314801"/>
    <lineage>
        <taxon>Eukaryota</taxon>
        <taxon>Fungi</taxon>
        <taxon>Dikarya</taxon>
        <taxon>Ascomycota</taxon>
        <taxon>Pezizomycotina</taxon>
        <taxon>Dothideomycetes</taxon>
        <taxon>Pleosporomycetidae</taxon>
        <taxon>Pleosporales</taxon>
        <taxon>Pleomassariaceae</taxon>
        <taxon>Pleomassaria</taxon>
    </lineage>
</organism>
<keyword evidence="1" id="KW-0479">Metal-binding</keyword>
<feature type="region of interest" description="Disordered" evidence="2">
    <location>
        <begin position="118"/>
        <end position="230"/>
    </location>
</feature>
<feature type="compositionally biased region" description="Polar residues" evidence="2">
    <location>
        <begin position="606"/>
        <end position="617"/>
    </location>
</feature>
<feature type="compositionally biased region" description="Polar residues" evidence="2">
    <location>
        <begin position="161"/>
        <end position="176"/>
    </location>
</feature>
<sequence>MQSLLPGGWTDAASISTNFRDTGFRFFDSSSATALGLAYDNERFKQFFCQYSVTEIMRGYEWAQDAELFSLARKYRSVDLRLLLKFQEDGALEFFEELKHCRGSDILECRKAILGPSKDSAKHQRSLSNRSQKSHASQLSTASRDSGYASRPSSEIDPCKITTTTLQHGNSTSTKSKQLRHVPPVTTSPLLPASSSRSIVDPRQGEQFTMSFPPRSPQWAPTKSTVSGPLDTAKQSRAKLFECMYCPQDFVRYGDCLNHEETIHSQRKEWICPHCQMPSKTKAGHDRHHRNHGCISCPTPEKVKTLSSPKIATACYYCGALFEGNDCFAIRADHVRSVHYKGHAQKTRADVDHSRMIESLLSQRGLRDSWTQFIQAKSNPHLSWNTENARELVDALELGGYSNDRDSLVEWVYKLANKVEQPLTGSPINASHHGRSDHRNARTKDALQSGSVTFSPPQSEGGFRHKKKLLASPFPDEDRGVFIAPHHRPSNSRSSHHPSQRIQDDVSFMGSSRHSPDAMDFSYGSTEATRFAPAPETPTPPANTWDLLEVDDALVQMEDIMTQQIFESSRLSAPASGYTHAGWENALPPSIQLAANTSPPPMTGTLPWSSRPITSRS</sequence>
<protein>
    <recommendedName>
        <fullName evidence="3">C2H2-type domain-containing protein</fullName>
    </recommendedName>
</protein>
<dbReference type="PROSITE" id="PS00028">
    <property type="entry name" value="ZINC_FINGER_C2H2_1"/>
    <property type="match status" value="1"/>
</dbReference>
<evidence type="ECO:0000313" key="5">
    <source>
        <dbReference type="Proteomes" id="UP000799428"/>
    </source>
</evidence>
<keyword evidence="5" id="KW-1185">Reference proteome</keyword>
<gene>
    <name evidence="4" type="ORF">K504DRAFT_455494</name>
</gene>
<dbReference type="SMART" id="SM00355">
    <property type="entry name" value="ZnF_C2H2"/>
    <property type="match status" value="2"/>
</dbReference>
<evidence type="ECO:0000256" key="1">
    <source>
        <dbReference type="PROSITE-ProRule" id="PRU00042"/>
    </source>
</evidence>
<feature type="domain" description="C2H2-type" evidence="3">
    <location>
        <begin position="241"/>
        <end position="269"/>
    </location>
</feature>